<keyword evidence="2" id="KW-0479">Metal-binding</keyword>
<dbReference type="InterPro" id="IPR003245">
    <property type="entry name" value="Phytocyanin_dom"/>
</dbReference>
<dbReference type="GO" id="GO:0009055">
    <property type="term" value="F:electron transfer activity"/>
    <property type="evidence" value="ECO:0007669"/>
    <property type="project" value="InterPro"/>
</dbReference>
<evidence type="ECO:0000313" key="11">
    <source>
        <dbReference type="Proteomes" id="UP001367508"/>
    </source>
</evidence>
<dbReference type="PROSITE" id="PS51485">
    <property type="entry name" value="PHYTOCYANIN"/>
    <property type="match status" value="1"/>
</dbReference>
<keyword evidence="3" id="KW-0249">Electron transport</keyword>
<feature type="chain" id="PRO_5042879485" description="Phytocyanin domain-containing protein" evidence="8">
    <location>
        <begin position="27"/>
        <end position="204"/>
    </location>
</feature>
<dbReference type="PANTHER" id="PTHR33021:SF189">
    <property type="entry name" value="CUCUMBER PEELING CUPREDOXIN-LIKE"/>
    <property type="match status" value="1"/>
</dbReference>
<evidence type="ECO:0000256" key="1">
    <source>
        <dbReference type="ARBA" id="ARBA00022448"/>
    </source>
</evidence>
<evidence type="ECO:0000256" key="5">
    <source>
        <dbReference type="ARBA" id="ARBA00023180"/>
    </source>
</evidence>
<feature type="transmembrane region" description="Helical" evidence="7">
    <location>
        <begin position="182"/>
        <end position="203"/>
    </location>
</feature>
<feature type="compositionally biased region" description="Pro residues" evidence="6">
    <location>
        <begin position="135"/>
        <end position="155"/>
    </location>
</feature>
<keyword evidence="7" id="KW-0812">Transmembrane</keyword>
<gene>
    <name evidence="10" type="ORF">VNO77_21818</name>
</gene>
<name>A0AAN9L4X6_CANGL</name>
<keyword evidence="7" id="KW-1133">Transmembrane helix</keyword>
<dbReference type="Pfam" id="PF02298">
    <property type="entry name" value="Cu_bind_like"/>
    <property type="match status" value="1"/>
</dbReference>
<accession>A0AAN9L4X6</accession>
<keyword evidence="7" id="KW-0472">Membrane</keyword>
<proteinExistence type="predicted"/>
<dbReference type="PANTHER" id="PTHR33021">
    <property type="entry name" value="BLUE COPPER PROTEIN"/>
    <property type="match status" value="1"/>
</dbReference>
<dbReference type="GO" id="GO:0046872">
    <property type="term" value="F:metal ion binding"/>
    <property type="evidence" value="ECO:0007669"/>
    <property type="project" value="UniProtKB-KW"/>
</dbReference>
<keyword evidence="8" id="KW-0732">Signal</keyword>
<dbReference type="SUPFAM" id="SSF49503">
    <property type="entry name" value="Cupredoxins"/>
    <property type="match status" value="1"/>
</dbReference>
<dbReference type="InterPro" id="IPR039391">
    <property type="entry name" value="Phytocyanin-like"/>
</dbReference>
<dbReference type="GO" id="GO:0005886">
    <property type="term" value="C:plasma membrane"/>
    <property type="evidence" value="ECO:0007669"/>
    <property type="project" value="TreeGrafter"/>
</dbReference>
<dbReference type="Gene3D" id="2.60.40.420">
    <property type="entry name" value="Cupredoxins - blue copper proteins"/>
    <property type="match status" value="1"/>
</dbReference>
<dbReference type="FunFam" id="2.60.40.420:FF:000003">
    <property type="entry name" value="Blue copper"/>
    <property type="match status" value="1"/>
</dbReference>
<evidence type="ECO:0000256" key="7">
    <source>
        <dbReference type="SAM" id="Phobius"/>
    </source>
</evidence>
<protein>
    <recommendedName>
        <fullName evidence="9">Phytocyanin domain-containing protein</fullName>
    </recommendedName>
</protein>
<keyword evidence="4" id="KW-0186">Copper</keyword>
<feature type="compositionally biased region" description="Pro residues" evidence="6">
    <location>
        <begin position="166"/>
        <end position="179"/>
    </location>
</feature>
<dbReference type="AlphaFoldDB" id="A0AAN9L4X6"/>
<comment type="caution">
    <text evidence="10">The sequence shown here is derived from an EMBL/GenBank/DDBJ whole genome shotgun (WGS) entry which is preliminary data.</text>
</comment>
<evidence type="ECO:0000313" key="10">
    <source>
        <dbReference type="EMBL" id="KAK7327729.1"/>
    </source>
</evidence>
<keyword evidence="1" id="KW-0813">Transport</keyword>
<sequence>MGKLNNMAIVVVIAVAAAIIIQSTEAADYTVGNSTGWTSSPPGGASFYSNWASNITFKVNDTLVFRFTTGSHTVAELTKENFDSCNVNQNIELHTTAPVRITLNRTGEFYFACSIGSHCNSGQKLSVRVTGSSPSPSPPTAPPPAQSPNSPPASGTPPSTEGGSPQSPPTEPGSTPPSPGSASSVIATFSLLLVTIVINFLFFW</sequence>
<evidence type="ECO:0000259" key="9">
    <source>
        <dbReference type="PROSITE" id="PS51485"/>
    </source>
</evidence>
<feature type="signal peptide" evidence="8">
    <location>
        <begin position="1"/>
        <end position="26"/>
    </location>
</feature>
<keyword evidence="11" id="KW-1185">Reference proteome</keyword>
<feature type="domain" description="Phytocyanin" evidence="9">
    <location>
        <begin position="27"/>
        <end position="131"/>
    </location>
</feature>
<evidence type="ECO:0000256" key="8">
    <source>
        <dbReference type="SAM" id="SignalP"/>
    </source>
</evidence>
<dbReference type="PROSITE" id="PS00196">
    <property type="entry name" value="COPPER_BLUE"/>
    <property type="match status" value="1"/>
</dbReference>
<reference evidence="10 11" key="1">
    <citation type="submission" date="2024-01" db="EMBL/GenBank/DDBJ databases">
        <title>The genomes of 5 underutilized Papilionoideae crops provide insights into root nodulation and disease resistanc.</title>
        <authorList>
            <person name="Jiang F."/>
        </authorList>
    </citation>
    <scope>NUCLEOTIDE SEQUENCE [LARGE SCALE GENOMIC DNA]</scope>
    <source>
        <strain evidence="10">LVBAO_FW01</strain>
        <tissue evidence="10">Leaves</tissue>
    </source>
</reference>
<evidence type="ECO:0000256" key="3">
    <source>
        <dbReference type="ARBA" id="ARBA00022982"/>
    </source>
</evidence>
<organism evidence="10 11">
    <name type="scientific">Canavalia gladiata</name>
    <name type="common">Sword bean</name>
    <name type="synonym">Dolichos gladiatus</name>
    <dbReference type="NCBI Taxonomy" id="3824"/>
    <lineage>
        <taxon>Eukaryota</taxon>
        <taxon>Viridiplantae</taxon>
        <taxon>Streptophyta</taxon>
        <taxon>Embryophyta</taxon>
        <taxon>Tracheophyta</taxon>
        <taxon>Spermatophyta</taxon>
        <taxon>Magnoliopsida</taxon>
        <taxon>eudicotyledons</taxon>
        <taxon>Gunneridae</taxon>
        <taxon>Pentapetalae</taxon>
        <taxon>rosids</taxon>
        <taxon>fabids</taxon>
        <taxon>Fabales</taxon>
        <taxon>Fabaceae</taxon>
        <taxon>Papilionoideae</taxon>
        <taxon>50 kb inversion clade</taxon>
        <taxon>NPAAA clade</taxon>
        <taxon>indigoferoid/millettioid clade</taxon>
        <taxon>Phaseoleae</taxon>
        <taxon>Canavalia</taxon>
    </lineage>
</organism>
<dbReference type="EMBL" id="JAYMYQ010000005">
    <property type="protein sequence ID" value="KAK7327729.1"/>
    <property type="molecule type" value="Genomic_DNA"/>
</dbReference>
<feature type="region of interest" description="Disordered" evidence="6">
    <location>
        <begin position="125"/>
        <end position="182"/>
    </location>
</feature>
<keyword evidence="5" id="KW-0325">Glycoprotein</keyword>
<evidence type="ECO:0000256" key="4">
    <source>
        <dbReference type="ARBA" id="ARBA00023008"/>
    </source>
</evidence>
<evidence type="ECO:0000256" key="2">
    <source>
        <dbReference type="ARBA" id="ARBA00022723"/>
    </source>
</evidence>
<dbReference type="InterPro" id="IPR008972">
    <property type="entry name" value="Cupredoxin"/>
</dbReference>
<dbReference type="Proteomes" id="UP001367508">
    <property type="component" value="Unassembled WGS sequence"/>
</dbReference>
<dbReference type="InterPro" id="IPR028871">
    <property type="entry name" value="BlueCu_1_BS"/>
</dbReference>
<evidence type="ECO:0000256" key="6">
    <source>
        <dbReference type="SAM" id="MobiDB-lite"/>
    </source>
</evidence>